<dbReference type="InterPro" id="IPR050439">
    <property type="entry name" value="ADAMTS_ADAMTS-like"/>
</dbReference>
<evidence type="ECO:0000256" key="1">
    <source>
        <dbReference type="ARBA" id="ARBA00004613"/>
    </source>
</evidence>
<name>A0A1W0X0D5_HYPEX</name>
<reference evidence="9" key="1">
    <citation type="submission" date="2017-01" db="EMBL/GenBank/DDBJ databases">
        <title>Comparative genomics of anhydrobiosis in the tardigrade Hypsibius dujardini.</title>
        <authorList>
            <person name="Yoshida Y."/>
            <person name="Koutsovoulos G."/>
            <person name="Laetsch D."/>
            <person name="Stevens L."/>
            <person name="Kumar S."/>
            <person name="Horikawa D."/>
            <person name="Ishino K."/>
            <person name="Komine S."/>
            <person name="Tomita M."/>
            <person name="Blaxter M."/>
            <person name="Arakawa K."/>
        </authorList>
    </citation>
    <scope>NUCLEOTIDE SEQUENCE [LARGE SCALE GENOMIC DNA]</scope>
    <source>
        <strain evidence="9">Z151</strain>
    </source>
</reference>
<evidence type="ECO:0000256" key="2">
    <source>
        <dbReference type="ARBA" id="ARBA00022525"/>
    </source>
</evidence>
<dbReference type="Proteomes" id="UP000192578">
    <property type="component" value="Unassembled WGS sequence"/>
</dbReference>
<dbReference type="GO" id="GO:0004222">
    <property type="term" value="F:metalloendopeptidase activity"/>
    <property type="evidence" value="ECO:0007669"/>
    <property type="project" value="TreeGrafter"/>
</dbReference>
<protein>
    <submittedName>
        <fullName evidence="8">ADAMTS-like protein 4</fullName>
    </submittedName>
</protein>
<dbReference type="Pfam" id="PF08686">
    <property type="entry name" value="PLAC"/>
    <property type="match status" value="1"/>
</dbReference>
<keyword evidence="2" id="KW-0964">Secreted</keyword>
<dbReference type="InterPro" id="IPR010294">
    <property type="entry name" value="ADAMTS_spacer1"/>
</dbReference>
<feature type="chain" id="PRO_5012370749" evidence="6">
    <location>
        <begin position="21"/>
        <end position="1361"/>
    </location>
</feature>
<evidence type="ECO:0000313" key="8">
    <source>
        <dbReference type="EMBL" id="OQV20913.1"/>
    </source>
</evidence>
<dbReference type="EMBL" id="MTYJ01000026">
    <property type="protein sequence ID" value="OQV20913.1"/>
    <property type="molecule type" value="Genomic_DNA"/>
</dbReference>
<evidence type="ECO:0000256" key="4">
    <source>
        <dbReference type="ARBA" id="ARBA00022737"/>
    </source>
</evidence>
<organism evidence="8 9">
    <name type="scientific">Hypsibius exemplaris</name>
    <name type="common">Freshwater tardigrade</name>
    <dbReference type="NCBI Taxonomy" id="2072580"/>
    <lineage>
        <taxon>Eukaryota</taxon>
        <taxon>Metazoa</taxon>
        <taxon>Ecdysozoa</taxon>
        <taxon>Tardigrada</taxon>
        <taxon>Eutardigrada</taxon>
        <taxon>Parachela</taxon>
        <taxon>Hypsibioidea</taxon>
        <taxon>Hypsibiidae</taxon>
        <taxon>Hypsibius</taxon>
    </lineage>
</organism>
<dbReference type="PANTHER" id="PTHR13723:SF281">
    <property type="entry name" value="PAPILIN"/>
    <property type="match status" value="1"/>
</dbReference>
<feature type="region of interest" description="Disordered" evidence="5">
    <location>
        <begin position="1227"/>
        <end position="1251"/>
    </location>
</feature>
<comment type="caution">
    <text evidence="8">The sequence shown here is derived from an EMBL/GenBank/DDBJ whole genome shotgun (WGS) entry which is preliminary data.</text>
</comment>
<evidence type="ECO:0000256" key="3">
    <source>
        <dbReference type="ARBA" id="ARBA00022729"/>
    </source>
</evidence>
<evidence type="ECO:0000256" key="5">
    <source>
        <dbReference type="SAM" id="MobiDB-lite"/>
    </source>
</evidence>
<feature type="region of interest" description="Disordered" evidence="5">
    <location>
        <begin position="1258"/>
        <end position="1277"/>
    </location>
</feature>
<comment type="subcellular location">
    <subcellularLocation>
        <location evidence="1">Secreted</location>
    </subcellularLocation>
</comment>
<evidence type="ECO:0000313" key="9">
    <source>
        <dbReference type="Proteomes" id="UP000192578"/>
    </source>
</evidence>
<dbReference type="SMART" id="SM00209">
    <property type="entry name" value="TSP1"/>
    <property type="match status" value="7"/>
</dbReference>
<feature type="compositionally biased region" description="Basic and acidic residues" evidence="5">
    <location>
        <begin position="931"/>
        <end position="942"/>
    </location>
</feature>
<dbReference type="GO" id="GO:0006508">
    <property type="term" value="P:proteolysis"/>
    <property type="evidence" value="ECO:0007669"/>
    <property type="project" value="TreeGrafter"/>
</dbReference>
<dbReference type="InterPro" id="IPR036383">
    <property type="entry name" value="TSP1_rpt_sf"/>
</dbReference>
<proteinExistence type="predicted"/>
<keyword evidence="9" id="KW-1185">Reference proteome</keyword>
<dbReference type="OrthoDB" id="6487517at2759"/>
<dbReference type="GO" id="GO:0005576">
    <property type="term" value="C:extracellular region"/>
    <property type="evidence" value="ECO:0007669"/>
    <property type="project" value="UniProtKB-SubCell"/>
</dbReference>
<dbReference type="GO" id="GO:0031012">
    <property type="term" value="C:extracellular matrix"/>
    <property type="evidence" value="ECO:0007669"/>
    <property type="project" value="TreeGrafter"/>
</dbReference>
<dbReference type="Gene3D" id="2.20.100.10">
    <property type="entry name" value="Thrombospondin type-1 (TSP1) repeat"/>
    <property type="match status" value="6"/>
</dbReference>
<feature type="region of interest" description="Disordered" evidence="5">
    <location>
        <begin position="1300"/>
        <end position="1328"/>
    </location>
</feature>
<feature type="region of interest" description="Disordered" evidence="5">
    <location>
        <begin position="139"/>
        <end position="205"/>
    </location>
</feature>
<evidence type="ECO:0000256" key="6">
    <source>
        <dbReference type="SAM" id="SignalP"/>
    </source>
</evidence>
<dbReference type="PROSITE" id="PS50900">
    <property type="entry name" value="PLAC"/>
    <property type="match status" value="1"/>
</dbReference>
<dbReference type="PANTHER" id="PTHR13723">
    <property type="entry name" value="ADAMTS A DISINTEGRIN AND METALLOPROTEASE WITH THROMBOSPONDIN MOTIFS PROTEASE"/>
    <property type="match status" value="1"/>
</dbReference>
<keyword evidence="3 6" id="KW-0732">Signal</keyword>
<feature type="domain" description="PLAC" evidence="7">
    <location>
        <begin position="1326"/>
        <end position="1361"/>
    </location>
</feature>
<evidence type="ECO:0000259" key="7">
    <source>
        <dbReference type="PROSITE" id="PS50900"/>
    </source>
</evidence>
<feature type="compositionally biased region" description="Basic and acidic residues" evidence="5">
    <location>
        <begin position="182"/>
        <end position="192"/>
    </location>
</feature>
<feature type="region of interest" description="Disordered" evidence="5">
    <location>
        <begin position="1109"/>
        <end position="1168"/>
    </location>
</feature>
<dbReference type="Pfam" id="PF00090">
    <property type="entry name" value="TSP_1"/>
    <property type="match status" value="1"/>
</dbReference>
<feature type="signal peptide" evidence="6">
    <location>
        <begin position="1"/>
        <end position="20"/>
    </location>
</feature>
<dbReference type="Pfam" id="PF05986">
    <property type="entry name" value="ADAMTS_spacer1"/>
    <property type="match status" value="1"/>
</dbReference>
<dbReference type="Pfam" id="PF19030">
    <property type="entry name" value="TSP1_ADAMTS"/>
    <property type="match status" value="6"/>
</dbReference>
<dbReference type="Gene3D" id="2.60.120.830">
    <property type="match status" value="1"/>
</dbReference>
<dbReference type="InterPro" id="IPR010909">
    <property type="entry name" value="PLAC"/>
</dbReference>
<keyword evidence="4" id="KW-0677">Repeat</keyword>
<accession>A0A1W0X0D5</accession>
<dbReference type="FunFam" id="2.20.100.10:FF:000005">
    <property type="entry name" value="ADAM metallopeptidase with thrombospondin type 1 motif 9"/>
    <property type="match status" value="2"/>
</dbReference>
<dbReference type="PROSITE" id="PS50092">
    <property type="entry name" value="TSP1"/>
    <property type="match status" value="5"/>
</dbReference>
<dbReference type="InterPro" id="IPR000884">
    <property type="entry name" value="TSP1_rpt"/>
</dbReference>
<sequence>MWTVIRLIWSYFLWLQVVGGQEVLDGSMAPAVVVNLTLQSEDGSYVDSRQITVTIPPHHYVTPDPNAVVIPNSWTWTAFSRWSHCSTTCGAGLQVAERFCVLVRGARVVEAAATVDPCLEQDRSNSETSAETSALLATTMPGQPSQKQYRKCESQPCPVSRHHSTPGRHENDIDNNYFGGGDGKDYEGKDYDGEPEQAPDDFPSAEPGDLRFELCSKYNEKEFAGGRKYTWIPFQTGYAPCALLCRPVEDKFYVSFAERVPDGLSCERIVTEPDGDVGRIVSSSQGVCLNGTCQVSCWTFPGPYTGPVMDVIYFAAILVLLAIGCDGMVGSDRRVDACGVCAGDSTSCQKIKIEFLEQNLPRGHNKIGTIPRGACNISLTESKPSGNVFALRTVQGFFLNGEWTASPNGDYAAAGSRFRYQHVTNGNSLRRHGERITAKGPLTEDIEIILVTKRPNTGITLEYSISNKQQDAWKAPSRRHRADRVDHRPEINSNLIDTRPYRGDIPSISEDFVETPLHIEEPTTTTTPAPPPRDRYKYAVVGYKPCSKTCGKGVRQSNIVCISERENRPVDDAYCRNIVRPANFQEACHLAPCPGEWQYGDWSECSVTCGTGSETREARCMQVQGDGVLADVSEDVCGAKHSHGIVRPCHRQACGSYSWHSGEWSPCDATCGRGAQRRQVKCYDDAHGVEVGEEKCHATRRPEENQACDGGNCRGTWLFSDWSSKCSNQCGTGTTGRHIVCFKDNRQQDHQMCDPTERPETQQSCTSQKECGGHWFEGPWSDCSPDCGVGSQTREVLCLRAQSRDRSGYPTCELLNESECKYHPKPETERQCQGSPCREGSWYTSEWGPCSHSCGVGAHSRTVACLDKNKDVSADCPQDEKPQSLESCGNDICTQDDYGRGAQERGARPSYVDRPVDLSNKAGTGGYPYADDSRRRPFDINDKAGTLYPYDAQPSLEDQRRQRPRPPVDLNNKAGTLYDNEPANDDRRYARPPIDLNNKAGTLYDSAPQQDSRPPIDLNNKAGTLYNAEPQQDYRPPIDLNNKAGTLYDNSPQQDSRPPIDLNNKAGTLIPTPIDLNNKAGTLYDAAPQQDYRPPIDLNNKAARLYDAAPQQDYRPPIDLNNKAGTLYDSQPQQDSRPPIDLNNKAGTLYDSEPQRDYRPPIDLNNKAGTLYDAAPQQDYRPPIDLNNKAGTLYDNEPQEDYRPPVDLNNKAGTLYDAGRRASEALASARKGDQGVQRRRTTTTMPPPVYNSAYHTGPDEQHHGVMPPAPRTSQSRRAVGVTSNRIRSDGLVDIDVTPQQTRNGQKVTRAPDAARRSPARPAANGNGGACVDKIDRCRTVIELAFCRYDYYKKMCCKSCSA</sequence>
<feature type="region of interest" description="Disordered" evidence="5">
    <location>
        <begin position="899"/>
        <end position="1066"/>
    </location>
</feature>
<dbReference type="GO" id="GO:0030198">
    <property type="term" value="P:extracellular matrix organization"/>
    <property type="evidence" value="ECO:0007669"/>
    <property type="project" value="TreeGrafter"/>
</dbReference>
<gene>
    <name evidence="8" type="ORF">BV898_04988</name>
</gene>
<dbReference type="SUPFAM" id="SSF82895">
    <property type="entry name" value="TSP-1 type 1 repeat"/>
    <property type="match status" value="6"/>
</dbReference>